<dbReference type="GO" id="GO:0016787">
    <property type="term" value="F:hydrolase activity"/>
    <property type="evidence" value="ECO:0007669"/>
    <property type="project" value="UniProtKB-KW"/>
</dbReference>
<dbReference type="Pfam" id="PF00561">
    <property type="entry name" value="Abhydrolase_1"/>
    <property type="match status" value="1"/>
</dbReference>
<evidence type="ECO:0000313" key="2">
    <source>
        <dbReference type="EMBL" id="MEA5429189.1"/>
    </source>
</evidence>
<feature type="domain" description="AB hydrolase-1" evidence="1">
    <location>
        <begin position="63"/>
        <end position="325"/>
    </location>
</feature>
<name>A0ABU5SQK9_9BACT</name>
<comment type="caution">
    <text evidence="2">The sequence shown here is derived from an EMBL/GenBank/DDBJ whole genome shotgun (WGS) entry which is preliminary data.</text>
</comment>
<dbReference type="InterPro" id="IPR029058">
    <property type="entry name" value="AB_hydrolase_fold"/>
</dbReference>
<dbReference type="RefSeq" id="WP_323689311.1">
    <property type="nucleotide sequence ID" value="NZ_JAYGIM010000018.1"/>
</dbReference>
<keyword evidence="2" id="KW-0378">Hydrolase</keyword>
<organism evidence="2 3">
    <name type="scientific">Arcicella lustrica</name>
    <dbReference type="NCBI Taxonomy" id="2984196"/>
    <lineage>
        <taxon>Bacteria</taxon>
        <taxon>Pseudomonadati</taxon>
        <taxon>Bacteroidota</taxon>
        <taxon>Cytophagia</taxon>
        <taxon>Cytophagales</taxon>
        <taxon>Flectobacillaceae</taxon>
        <taxon>Arcicella</taxon>
    </lineage>
</organism>
<dbReference type="EMBL" id="JAYGIM010000018">
    <property type="protein sequence ID" value="MEA5429189.1"/>
    <property type="molecule type" value="Genomic_DNA"/>
</dbReference>
<dbReference type="PANTHER" id="PTHR43265">
    <property type="entry name" value="ESTERASE ESTD"/>
    <property type="match status" value="1"/>
</dbReference>
<dbReference type="InterPro" id="IPR053145">
    <property type="entry name" value="AB_hydrolase_Est10"/>
</dbReference>
<dbReference type="Gene3D" id="3.40.50.1820">
    <property type="entry name" value="alpha/beta hydrolase"/>
    <property type="match status" value="1"/>
</dbReference>
<dbReference type="InterPro" id="IPR000073">
    <property type="entry name" value="AB_hydrolase_1"/>
</dbReference>
<protein>
    <submittedName>
        <fullName evidence="2">Alpha/beta hydrolase</fullName>
    </submittedName>
</protein>
<accession>A0ABU5SQK9</accession>
<evidence type="ECO:0000313" key="3">
    <source>
        <dbReference type="Proteomes" id="UP001302222"/>
    </source>
</evidence>
<dbReference type="PANTHER" id="PTHR43265:SF1">
    <property type="entry name" value="ESTERASE ESTD"/>
    <property type="match status" value="1"/>
</dbReference>
<evidence type="ECO:0000259" key="1">
    <source>
        <dbReference type="Pfam" id="PF00561"/>
    </source>
</evidence>
<gene>
    <name evidence="2" type="ORF">VB798_21540</name>
</gene>
<proteinExistence type="predicted"/>
<keyword evidence="3" id="KW-1185">Reference proteome</keyword>
<dbReference type="Proteomes" id="UP001302222">
    <property type="component" value="Unassembled WGS sequence"/>
</dbReference>
<reference evidence="2 3" key="1">
    <citation type="submission" date="2023-12" db="EMBL/GenBank/DDBJ databases">
        <title>Novel species of the genus Arcicella isolated from rivers.</title>
        <authorList>
            <person name="Lu H."/>
        </authorList>
    </citation>
    <scope>NUCLEOTIDE SEQUENCE [LARGE SCALE GENOMIC DNA]</scope>
    <source>
        <strain evidence="2 3">DC25W</strain>
    </source>
</reference>
<dbReference type="SUPFAM" id="SSF53474">
    <property type="entry name" value="alpha/beta-Hydrolases"/>
    <property type="match status" value="1"/>
</dbReference>
<sequence length="360" mass="40360">MKSTIIGILLAFCANYQLKANPFKTDSLTYTKGKITYGATLSYPQKTGKVPAIILISGTGPQNRDGEMAKFKFFKEIADYFNSKGVAVLRVDDRGVGKSTGNYFQATTEDFAQDVEASLDFLKKQQGIDPKKIGLLGHSEGGAVSFIVASRRSDVAFVISMAGLATKGIDALRKQNADLVATAKIPEYDKKRYNEINELMFQTVYDNVQKDSLSLAKAMQTTYDTWKKKDNEYVASLGIQPDHDHFRFPIYSYTMQATGAWYRYHIMFDPALFLPKVKVPVLALNGDKDLFVSYKENLENIERLLKQGGNRDVTTKVITGVNHLFLACQLCTTEEYNKLHKQFPTSVLSTMGDWVLNHTK</sequence>